<dbReference type="HAMAP" id="MF_00235">
    <property type="entry name" value="Adenylate_kinase_Adk"/>
    <property type="match status" value="1"/>
</dbReference>
<dbReference type="Gene3D" id="3.40.50.300">
    <property type="entry name" value="P-loop containing nucleotide triphosphate hydrolases"/>
    <property type="match status" value="1"/>
</dbReference>
<dbReference type="GO" id="GO:0008270">
    <property type="term" value="F:zinc ion binding"/>
    <property type="evidence" value="ECO:0007669"/>
    <property type="project" value="UniProtKB-UniRule"/>
</dbReference>
<dbReference type="PRINTS" id="PR00094">
    <property type="entry name" value="ADENYLTKNASE"/>
</dbReference>
<dbReference type="InterPro" id="IPR000850">
    <property type="entry name" value="Adenylat/UMP-CMP_kin"/>
</dbReference>
<dbReference type="SUPFAM" id="SSF52540">
    <property type="entry name" value="P-loop containing nucleoside triphosphate hydrolases"/>
    <property type="match status" value="1"/>
</dbReference>
<dbReference type="NCBIfam" id="TIGR01351">
    <property type="entry name" value="adk"/>
    <property type="match status" value="1"/>
</dbReference>
<dbReference type="GO" id="GO:0005737">
    <property type="term" value="C:cytoplasm"/>
    <property type="evidence" value="ECO:0007669"/>
    <property type="project" value="UniProtKB-SubCell"/>
</dbReference>
<dbReference type="InterPro" id="IPR033690">
    <property type="entry name" value="Adenylat_kinase_CS"/>
</dbReference>
<evidence type="ECO:0000256" key="5">
    <source>
        <dbReference type="ARBA" id="ARBA00022840"/>
    </source>
</evidence>
<feature type="binding site" evidence="6">
    <location>
        <position position="153"/>
    </location>
    <ligand>
        <name>Zn(2+)</name>
        <dbReference type="ChEBI" id="CHEBI:29105"/>
        <note>structural</note>
    </ligand>
</feature>
<evidence type="ECO:0000259" key="9">
    <source>
        <dbReference type="PROSITE" id="PS51134"/>
    </source>
</evidence>
<feature type="binding site" evidence="6">
    <location>
        <position position="31"/>
    </location>
    <ligand>
        <name>AMP</name>
        <dbReference type="ChEBI" id="CHEBI:456215"/>
    </ligand>
</feature>
<feature type="binding site" evidence="6">
    <location>
        <begin position="10"/>
        <end position="15"/>
    </location>
    <ligand>
        <name>ATP</name>
        <dbReference type="ChEBI" id="CHEBI:30616"/>
    </ligand>
</feature>
<dbReference type="GO" id="GO:0004017">
    <property type="term" value="F:AMP kinase activity"/>
    <property type="evidence" value="ECO:0007669"/>
    <property type="project" value="UniProtKB-UniRule"/>
</dbReference>
<dbReference type="AlphaFoldDB" id="A0AAU8IHG1"/>
<feature type="binding site" evidence="6">
    <location>
        <begin position="57"/>
        <end position="59"/>
    </location>
    <ligand>
        <name>AMP</name>
        <dbReference type="ChEBI" id="CHEBI:456215"/>
    </ligand>
</feature>
<dbReference type="EC" id="2.7.4.3" evidence="6 8"/>
<keyword evidence="6" id="KW-0862">Zinc</keyword>
<comment type="function">
    <text evidence="6">Catalyzes the reversible transfer of the terminal phosphate group between ATP and AMP. Plays an important role in cellular energy homeostasis and in adenine nucleotide metabolism.</text>
</comment>
<feature type="binding site" evidence="6">
    <location>
        <begin position="85"/>
        <end position="88"/>
    </location>
    <ligand>
        <name>AMP</name>
        <dbReference type="ChEBI" id="CHEBI:456215"/>
    </ligand>
</feature>
<comment type="similarity">
    <text evidence="6 7">Belongs to the adenylate kinase family.</text>
</comment>
<feature type="domain" description="TFIIB-type" evidence="9">
    <location>
        <begin position="126"/>
        <end position="158"/>
    </location>
</feature>
<evidence type="ECO:0000256" key="7">
    <source>
        <dbReference type="RuleBase" id="RU003330"/>
    </source>
</evidence>
<feature type="binding site" evidence="6">
    <location>
        <position position="133"/>
    </location>
    <ligand>
        <name>Zn(2+)</name>
        <dbReference type="ChEBI" id="CHEBI:29105"/>
        <note>structural</note>
    </ligand>
</feature>
<feature type="binding site" evidence="6">
    <location>
        <position position="171"/>
    </location>
    <ligand>
        <name>AMP</name>
        <dbReference type="ChEBI" id="CHEBI:456215"/>
    </ligand>
</feature>
<feature type="binding site" evidence="6">
    <location>
        <position position="127"/>
    </location>
    <ligand>
        <name>ATP</name>
        <dbReference type="ChEBI" id="CHEBI:30616"/>
    </ligand>
</feature>
<dbReference type="NCBIfam" id="NF001381">
    <property type="entry name" value="PRK00279.1-3"/>
    <property type="match status" value="1"/>
</dbReference>
<keyword evidence="3 6" id="KW-0547">Nucleotide-binding</keyword>
<dbReference type="InterPro" id="IPR006259">
    <property type="entry name" value="Adenyl_kin_sub"/>
</dbReference>
<evidence type="ECO:0000313" key="10">
    <source>
        <dbReference type="EMBL" id="XCJ17520.1"/>
    </source>
</evidence>
<comment type="domain">
    <text evidence="6">Consists of three domains, a large central CORE domain and two small peripheral domains, NMPbind and LID, which undergo movements during catalysis. The LID domain closes over the site of phosphoryl transfer upon ATP binding. Assembling and dissambling the active center during each catalytic cycle provides an effective means to prevent ATP hydrolysis. Some bacteria have evolved a zinc-coordinating structure that stabilizes the LID domain.</text>
</comment>
<keyword evidence="2 6" id="KW-0545">Nucleotide biosynthesis</keyword>
<comment type="subunit">
    <text evidence="6 8">Monomer.</text>
</comment>
<dbReference type="InterPro" id="IPR007862">
    <property type="entry name" value="Adenylate_kinase_lid-dom"/>
</dbReference>
<evidence type="ECO:0000256" key="2">
    <source>
        <dbReference type="ARBA" id="ARBA00022727"/>
    </source>
</evidence>
<comment type="catalytic activity">
    <reaction evidence="6 8">
        <text>AMP + ATP = 2 ADP</text>
        <dbReference type="Rhea" id="RHEA:12973"/>
        <dbReference type="ChEBI" id="CHEBI:30616"/>
        <dbReference type="ChEBI" id="CHEBI:456215"/>
        <dbReference type="ChEBI" id="CHEBI:456216"/>
        <dbReference type="EC" id="2.7.4.3"/>
    </reaction>
</comment>
<dbReference type="NCBIfam" id="NF001380">
    <property type="entry name" value="PRK00279.1-2"/>
    <property type="match status" value="1"/>
</dbReference>
<dbReference type="NCBIfam" id="NF011100">
    <property type="entry name" value="PRK14527.1"/>
    <property type="match status" value="1"/>
</dbReference>
<comment type="pathway">
    <text evidence="6">Purine metabolism; AMP biosynthesis via salvage pathway; AMP from ADP: step 1/1.</text>
</comment>
<dbReference type="InterPro" id="IPR027417">
    <property type="entry name" value="P-loop_NTPase"/>
</dbReference>
<feature type="binding site" evidence="6">
    <location>
        <position position="130"/>
    </location>
    <ligand>
        <name>Zn(2+)</name>
        <dbReference type="ChEBI" id="CHEBI:29105"/>
        <note>structural</note>
    </ligand>
</feature>
<reference evidence="10" key="1">
    <citation type="submission" date="2024-06" db="EMBL/GenBank/DDBJ databases">
        <authorList>
            <person name="Fan A."/>
            <person name="Zhang F.Y."/>
            <person name="Zhang L."/>
        </authorList>
    </citation>
    <scope>NUCLEOTIDE SEQUENCE</scope>
    <source>
        <strain evidence="10">Y61</strain>
    </source>
</reference>
<dbReference type="PROSITE" id="PS00113">
    <property type="entry name" value="ADENYLATE_KINASE"/>
    <property type="match status" value="1"/>
</dbReference>
<keyword evidence="5 6" id="KW-0067">ATP-binding</keyword>
<keyword evidence="6" id="KW-0963">Cytoplasm</keyword>
<keyword evidence="1 6" id="KW-0808">Transferase</keyword>
<dbReference type="GO" id="GO:0044209">
    <property type="term" value="P:AMP salvage"/>
    <property type="evidence" value="ECO:0007669"/>
    <property type="project" value="UniProtKB-UniRule"/>
</dbReference>
<evidence type="ECO:0000256" key="8">
    <source>
        <dbReference type="RuleBase" id="RU003331"/>
    </source>
</evidence>
<feature type="region of interest" description="NMP" evidence="6">
    <location>
        <begin position="30"/>
        <end position="59"/>
    </location>
</feature>
<keyword evidence="6" id="KW-0479">Metal-binding</keyword>
<evidence type="ECO:0000256" key="1">
    <source>
        <dbReference type="ARBA" id="ARBA00022679"/>
    </source>
</evidence>
<gene>
    <name evidence="6" type="primary">adk</name>
    <name evidence="10" type="ORF">ABNN70_03135</name>
</gene>
<dbReference type="GO" id="GO:0005524">
    <property type="term" value="F:ATP binding"/>
    <property type="evidence" value="ECO:0007669"/>
    <property type="project" value="UniProtKB-UniRule"/>
</dbReference>
<dbReference type="Pfam" id="PF00406">
    <property type="entry name" value="ADK"/>
    <property type="match status" value="1"/>
</dbReference>
<proteinExistence type="inferred from homology"/>
<feature type="binding site" evidence="6">
    <location>
        <position position="160"/>
    </location>
    <ligand>
        <name>AMP</name>
        <dbReference type="ChEBI" id="CHEBI:456215"/>
    </ligand>
</feature>
<keyword evidence="4 6" id="KW-0418">Kinase</keyword>
<feature type="binding site" evidence="6">
    <location>
        <begin position="136"/>
        <end position="137"/>
    </location>
    <ligand>
        <name>ATP</name>
        <dbReference type="ChEBI" id="CHEBI:30616"/>
    </ligand>
</feature>
<dbReference type="PANTHER" id="PTHR23359">
    <property type="entry name" value="NUCLEOTIDE KINASE"/>
    <property type="match status" value="1"/>
</dbReference>
<evidence type="ECO:0000256" key="4">
    <source>
        <dbReference type="ARBA" id="ARBA00022777"/>
    </source>
</evidence>
<feature type="binding site" evidence="6">
    <location>
        <position position="92"/>
    </location>
    <ligand>
        <name>AMP</name>
        <dbReference type="ChEBI" id="CHEBI:456215"/>
    </ligand>
</feature>
<name>A0AAU8IHG1_9BACL</name>
<feature type="binding site" evidence="6">
    <location>
        <position position="199"/>
    </location>
    <ligand>
        <name>ATP</name>
        <dbReference type="ChEBI" id="CHEBI:30616"/>
    </ligand>
</feature>
<organism evidence="10">
    <name type="scientific">Sporolactobacillus sp. Y61</name>
    <dbReference type="NCBI Taxonomy" id="3160863"/>
    <lineage>
        <taxon>Bacteria</taxon>
        <taxon>Bacillati</taxon>
        <taxon>Bacillota</taxon>
        <taxon>Bacilli</taxon>
        <taxon>Bacillales</taxon>
        <taxon>Sporolactobacillaceae</taxon>
        <taxon>Sporolactobacillus</taxon>
    </lineage>
</organism>
<dbReference type="CDD" id="cd01428">
    <property type="entry name" value="ADK"/>
    <property type="match status" value="1"/>
</dbReference>
<dbReference type="Pfam" id="PF05191">
    <property type="entry name" value="ADK_lid"/>
    <property type="match status" value="1"/>
</dbReference>
<dbReference type="InterPro" id="IPR013137">
    <property type="entry name" value="Znf_TFIIB"/>
</dbReference>
<comment type="subcellular location">
    <subcellularLocation>
        <location evidence="6 8">Cytoplasm</location>
    </subcellularLocation>
</comment>
<evidence type="ECO:0000256" key="6">
    <source>
        <dbReference type="HAMAP-Rule" id="MF_00235"/>
    </source>
</evidence>
<dbReference type="EMBL" id="CP159510">
    <property type="protein sequence ID" value="XCJ17520.1"/>
    <property type="molecule type" value="Genomic_DNA"/>
</dbReference>
<feature type="binding site" evidence="6">
    <location>
        <position position="36"/>
    </location>
    <ligand>
        <name>AMP</name>
        <dbReference type="ChEBI" id="CHEBI:456215"/>
    </ligand>
</feature>
<dbReference type="PROSITE" id="PS51134">
    <property type="entry name" value="ZF_TFIIB"/>
    <property type="match status" value="1"/>
</dbReference>
<feature type="region of interest" description="LID" evidence="6">
    <location>
        <begin position="126"/>
        <end position="163"/>
    </location>
</feature>
<evidence type="ECO:0000256" key="3">
    <source>
        <dbReference type="ARBA" id="ARBA00022741"/>
    </source>
</evidence>
<dbReference type="FunFam" id="3.40.50.300:FF:000106">
    <property type="entry name" value="Adenylate kinase mitochondrial"/>
    <property type="match status" value="1"/>
</dbReference>
<dbReference type="RefSeq" id="WP_129930034.1">
    <property type="nucleotide sequence ID" value="NZ_CP159510.1"/>
</dbReference>
<sequence>MNLILMGLPGAGKGTQADRIVEQFGFPHISTGDMFRQAIKDGTELGKKAKSFMDKGALVPDDVTVGIVRERLSAEDCNRGFLLDGFPRTVLQAEKLDEMLAEGGRKIDAVLDINVDPEKLAARLTGRRVCPNCGASYHLIFNPPKQEGICDRCGSALKQRSDDRPATVHERLQVNMKQQEPLVSFYEKKNVLKTVNGDQSIQAVFKDISQILESEAE</sequence>
<accession>A0AAU8IHG1</accession>
<feature type="binding site" evidence="6">
    <location>
        <position position="150"/>
    </location>
    <ligand>
        <name>Zn(2+)</name>
        <dbReference type="ChEBI" id="CHEBI:29105"/>
        <note>structural</note>
    </ligand>
</feature>
<protein>
    <recommendedName>
        <fullName evidence="6 8">Adenylate kinase</fullName>
        <shortName evidence="6">AK</shortName>
        <ecNumber evidence="6 8">2.7.4.3</ecNumber>
    </recommendedName>
    <alternativeName>
        <fullName evidence="6">ATP-AMP transphosphorylase</fullName>
    </alternativeName>
    <alternativeName>
        <fullName evidence="6">ATP:AMP phosphotransferase</fullName>
    </alternativeName>
    <alternativeName>
        <fullName evidence="6">Adenylate monophosphate kinase</fullName>
    </alternativeName>
</protein>